<evidence type="ECO:0000259" key="12">
    <source>
        <dbReference type="Pfam" id="PF03460"/>
    </source>
</evidence>
<dbReference type="AlphaFoldDB" id="A0A848KBB4"/>
<comment type="catalytic activity">
    <reaction evidence="10">
        <text>hydrogen sulfide + 6 oxidized [2Fe-2S]-[ferredoxin] + 3 H2O = sulfite + 6 reduced [2Fe-2S]-[ferredoxin] + 7 H(+)</text>
        <dbReference type="Rhea" id="RHEA:23132"/>
        <dbReference type="Rhea" id="RHEA-COMP:10000"/>
        <dbReference type="Rhea" id="RHEA-COMP:10001"/>
        <dbReference type="ChEBI" id="CHEBI:15377"/>
        <dbReference type="ChEBI" id="CHEBI:15378"/>
        <dbReference type="ChEBI" id="CHEBI:17359"/>
        <dbReference type="ChEBI" id="CHEBI:29919"/>
        <dbReference type="ChEBI" id="CHEBI:33737"/>
        <dbReference type="ChEBI" id="CHEBI:33738"/>
        <dbReference type="EC" id="1.8.7.1"/>
    </reaction>
</comment>
<evidence type="ECO:0000256" key="5">
    <source>
        <dbReference type="ARBA" id="ARBA00022723"/>
    </source>
</evidence>
<comment type="caution">
    <text evidence="13">The sequence shown here is derived from an EMBL/GenBank/DDBJ whole genome shotgun (WGS) entry which is preliminary data.</text>
</comment>
<keyword evidence="14" id="KW-1185">Reference proteome</keyword>
<dbReference type="Pfam" id="PF03460">
    <property type="entry name" value="NIR_SIR_ferr"/>
    <property type="match status" value="2"/>
</dbReference>
<dbReference type="Proteomes" id="UP000535543">
    <property type="component" value="Unassembled WGS sequence"/>
</dbReference>
<dbReference type="RefSeq" id="WP_169584674.1">
    <property type="nucleotide sequence ID" value="NZ_VCQU01000001.1"/>
</dbReference>
<comment type="function">
    <text evidence="1">Catalyzes the reduction of sulfite to sulfide, a step in the biosynthesis of sulfur-containing amino acids and cofactors.</text>
</comment>
<dbReference type="PROSITE" id="PS00365">
    <property type="entry name" value="NIR_SIR"/>
    <property type="match status" value="1"/>
</dbReference>
<keyword evidence="7" id="KW-0560">Oxidoreductase</keyword>
<proteinExistence type="predicted"/>
<evidence type="ECO:0000256" key="10">
    <source>
        <dbReference type="ARBA" id="ARBA00049518"/>
    </source>
</evidence>
<reference evidence="13 14" key="2">
    <citation type="submission" date="2020-06" db="EMBL/GenBank/DDBJ databases">
        <title>Antribacter stalactiti gen. nov., sp. nov., a new member of the family Nacardiaceae isolated from a cave.</title>
        <authorList>
            <person name="Kim I.S."/>
        </authorList>
    </citation>
    <scope>NUCLEOTIDE SEQUENCE [LARGE SCALE GENOMIC DNA]</scope>
    <source>
        <strain evidence="13 14">YC2-7</strain>
    </source>
</reference>
<keyword evidence="4" id="KW-0349">Heme</keyword>
<evidence type="ECO:0000256" key="3">
    <source>
        <dbReference type="ARBA" id="ARBA00022485"/>
    </source>
</evidence>
<dbReference type="GO" id="GO:0050311">
    <property type="term" value="F:sulfite reductase (ferredoxin) activity"/>
    <property type="evidence" value="ECO:0007669"/>
    <property type="project" value="UniProtKB-EC"/>
</dbReference>
<dbReference type="InterPro" id="IPR006066">
    <property type="entry name" value="NO2/SO3_Rdtase_FeS/sirohaem_BS"/>
</dbReference>
<dbReference type="SUPFAM" id="SSF56014">
    <property type="entry name" value="Nitrite and sulphite reductase 4Fe-4S domain-like"/>
    <property type="match status" value="2"/>
</dbReference>
<dbReference type="InterPro" id="IPR045854">
    <property type="entry name" value="NO2/SO3_Rdtase_4Fe4S_sf"/>
</dbReference>
<protein>
    <recommendedName>
        <fullName evidence="2">assimilatory sulfite reductase (ferredoxin)</fullName>
        <ecNumber evidence="2">1.8.7.1</ecNumber>
    </recommendedName>
</protein>
<keyword evidence="9" id="KW-0411">Iron-sulfur</keyword>
<keyword evidence="6" id="KW-0883">Thioether bond</keyword>
<evidence type="ECO:0000256" key="6">
    <source>
        <dbReference type="ARBA" id="ARBA00022784"/>
    </source>
</evidence>
<evidence type="ECO:0000313" key="13">
    <source>
        <dbReference type="EMBL" id="NMN93992.1"/>
    </source>
</evidence>
<dbReference type="GO" id="GO:0046872">
    <property type="term" value="F:metal ion binding"/>
    <property type="evidence" value="ECO:0007669"/>
    <property type="project" value="UniProtKB-KW"/>
</dbReference>
<dbReference type="SUPFAM" id="SSF55124">
    <property type="entry name" value="Nitrite/Sulfite reductase N-terminal domain-like"/>
    <property type="match status" value="2"/>
</dbReference>
<evidence type="ECO:0000256" key="1">
    <source>
        <dbReference type="ARBA" id="ARBA00003247"/>
    </source>
</evidence>
<organism evidence="13 14">
    <name type="scientific">Antrihabitans stalactiti</name>
    <dbReference type="NCBI Taxonomy" id="2584121"/>
    <lineage>
        <taxon>Bacteria</taxon>
        <taxon>Bacillati</taxon>
        <taxon>Actinomycetota</taxon>
        <taxon>Actinomycetes</taxon>
        <taxon>Mycobacteriales</taxon>
        <taxon>Nocardiaceae</taxon>
        <taxon>Antrihabitans</taxon>
    </lineage>
</organism>
<dbReference type="Gene3D" id="3.90.480.10">
    <property type="entry name" value="Sulfite Reductase Hemoprotein,Domain 2"/>
    <property type="match status" value="1"/>
</dbReference>
<evidence type="ECO:0000256" key="4">
    <source>
        <dbReference type="ARBA" id="ARBA00022617"/>
    </source>
</evidence>
<reference evidence="13 14" key="1">
    <citation type="submission" date="2019-05" db="EMBL/GenBank/DDBJ databases">
        <authorList>
            <person name="Lee S.D."/>
        </authorList>
    </citation>
    <scope>NUCLEOTIDE SEQUENCE [LARGE SCALE GENOMIC DNA]</scope>
    <source>
        <strain evidence="13 14">YC2-7</strain>
    </source>
</reference>
<dbReference type="InterPro" id="IPR005117">
    <property type="entry name" value="NiRdtase/SiRdtase_haem-b_fer"/>
</dbReference>
<feature type="domain" description="Nitrite/Sulfite reductase ferredoxin-like" evidence="12">
    <location>
        <begin position="87"/>
        <end position="145"/>
    </location>
</feature>
<keyword evidence="8" id="KW-0408">Iron</keyword>
<dbReference type="Pfam" id="PF01077">
    <property type="entry name" value="NIR_SIR"/>
    <property type="match status" value="2"/>
</dbReference>
<dbReference type="PANTHER" id="PTHR32439:SF9">
    <property type="entry name" value="BLR3264 PROTEIN"/>
    <property type="match status" value="1"/>
</dbReference>
<dbReference type="PRINTS" id="PR00397">
    <property type="entry name" value="SIROHAEM"/>
</dbReference>
<dbReference type="InterPro" id="IPR036136">
    <property type="entry name" value="Nit/Sulf_reduc_fer-like_dom_sf"/>
</dbReference>
<feature type="domain" description="Nitrite/sulphite reductase 4Fe-4S" evidence="11">
    <location>
        <begin position="427"/>
        <end position="575"/>
    </location>
</feature>
<dbReference type="EMBL" id="VCQU01000001">
    <property type="protein sequence ID" value="NMN93992.1"/>
    <property type="molecule type" value="Genomic_DNA"/>
</dbReference>
<evidence type="ECO:0000313" key="14">
    <source>
        <dbReference type="Proteomes" id="UP000535543"/>
    </source>
</evidence>
<evidence type="ECO:0000256" key="8">
    <source>
        <dbReference type="ARBA" id="ARBA00023004"/>
    </source>
</evidence>
<accession>A0A848KBB4</accession>
<dbReference type="PANTHER" id="PTHR32439">
    <property type="entry name" value="FERREDOXIN--NITRITE REDUCTASE, CHLOROPLASTIC"/>
    <property type="match status" value="1"/>
</dbReference>
<dbReference type="GO" id="GO:0051539">
    <property type="term" value="F:4 iron, 4 sulfur cluster binding"/>
    <property type="evidence" value="ECO:0007669"/>
    <property type="project" value="UniProtKB-KW"/>
</dbReference>
<dbReference type="Gene3D" id="3.30.413.10">
    <property type="entry name" value="Sulfite Reductase Hemoprotein, domain 1"/>
    <property type="match status" value="2"/>
</dbReference>
<dbReference type="EC" id="1.8.7.1" evidence="2"/>
<gene>
    <name evidence="13" type="ORF">FGL95_02955</name>
</gene>
<name>A0A848KBB4_9NOCA</name>
<dbReference type="InterPro" id="IPR051329">
    <property type="entry name" value="NIR_SIR_4Fe-4S"/>
</dbReference>
<keyword evidence="5" id="KW-0479">Metal-binding</keyword>
<evidence type="ECO:0000259" key="11">
    <source>
        <dbReference type="Pfam" id="PF01077"/>
    </source>
</evidence>
<sequence length="752" mass="82534">MTTWSSLLDGQMRPEWSEQIDRFEAQIGLRLQGKLDEKVFAETRLRRGAYGQRYDNGERADGYATRQLPFADKPTKGPDTAWDAPGMQRIKLPFGGLTPEQLEVIADCAEEYSDEILHVTTRQDFQLHYVHIEDTPDLMRRLAAVGVTTQEACGNSIRNITACPLAGVCHTETFDVAPYAQAMMEFLLGHPDVQDFGRKFKPAFSGCEHEACGLVQMHDGGFIARIENGKRGFKVVVGGGLGTVPYQAQVLSEFTPVEDLLVEMQAIARVFARLGERKNRNRARIKFLVAKLGIEEFRRLVAEERKTIPADPRHRGLVDNLPVTQGEAVRPAASLNGAARPAGFDTWNVTNVRSQRQPGYRVVTLHLPLGDLTSAQARGLADIARKYSGDRMRTTVDQNIVLRFISDADLVAVYTELQAIGLAAAGANTIADITACPGTDTCKLGIASSRGLAGVLREQLAPRAEQQDDAVKSMSIKISGCFNSCGQHHLADIGFYGNSRGMDGRRVPHFQVILGGQRTENAAKYGMAVGAVPSKNAPKVVDALTDAYLAGREDGESFQDWSLRLGKRGLKALVEPLMDIPTFKDDQDFYIDFGDARLFTMGDHGVGECAGEVVSLFGIEVMKAESAVFDAQLALDEDHNPAKAESRAYAAMIAAARALVRTEFIDVTEDPQQVVAEWKARFFDTQKFFDRFAGGKFGQYLLDFHADPTPSEDPTIAAQRVEEAQLFIEAAHACDAKLEAEKTAIKVTAGRK</sequence>
<feature type="domain" description="Nitrite/Sulfite reductase ferredoxin-like" evidence="12">
    <location>
        <begin position="354"/>
        <end position="419"/>
    </location>
</feature>
<evidence type="ECO:0000256" key="7">
    <source>
        <dbReference type="ARBA" id="ARBA00023002"/>
    </source>
</evidence>
<dbReference type="InterPro" id="IPR006067">
    <property type="entry name" value="NO2/SO3_Rdtase_4Fe4S_dom"/>
</dbReference>
<evidence type="ECO:0000256" key="2">
    <source>
        <dbReference type="ARBA" id="ARBA00012353"/>
    </source>
</evidence>
<evidence type="ECO:0000256" key="9">
    <source>
        <dbReference type="ARBA" id="ARBA00023014"/>
    </source>
</evidence>
<feature type="domain" description="Nitrite/sulphite reductase 4Fe-4S" evidence="11">
    <location>
        <begin position="153"/>
        <end position="305"/>
    </location>
</feature>
<dbReference type="GO" id="GO:0020037">
    <property type="term" value="F:heme binding"/>
    <property type="evidence" value="ECO:0007669"/>
    <property type="project" value="InterPro"/>
</dbReference>
<keyword evidence="3" id="KW-0004">4Fe-4S</keyword>